<dbReference type="GeneID" id="37011114"/>
<accession>A0A316U937</accession>
<dbReference type="RefSeq" id="XP_025348937.1">
    <property type="nucleotide sequence ID" value="XM_025489380.1"/>
</dbReference>
<dbReference type="Pfam" id="PF13668">
    <property type="entry name" value="Ferritin_2"/>
    <property type="match status" value="1"/>
</dbReference>
<dbReference type="PANTHER" id="PTHR38705">
    <property type="entry name" value="PROTEIN RDS1"/>
    <property type="match status" value="1"/>
</dbReference>
<dbReference type="EMBL" id="KZ819324">
    <property type="protein sequence ID" value="PWN21777.1"/>
    <property type="molecule type" value="Genomic_DNA"/>
</dbReference>
<protein>
    <submittedName>
        <fullName evidence="1">Putative Rds1 protein</fullName>
    </submittedName>
</protein>
<evidence type="ECO:0000313" key="2">
    <source>
        <dbReference type="Proteomes" id="UP000245942"/>
    </source>
</evidence>
<gene>
    <name evidence="1" type="ORF">BCV69DRAFT_155288</name>
</gene>
<reference evidence="1 2" key="1">
    <citation type="journal article" date="2018" name="Mol. Biol. Evol.">
        <title>Broad Genomic Sampling Reveals a Smut Pathogenic Ancestry of the Fungal Clade Ustilaginomycotina.</title>
        <authorList>
            <person name="Kijpornyongpan T."/>
            <person name="Mondo S.J."/>
            <person name="Barry K."/>
            <person name="Sandor L."/>
            <person name="Lee J."/>
            <person name="Lipzen A."/>
            <person name="Pangilinan J."/>
            <person name="LaButti K."/>
            <person name="Hainaut M."/>
            <person name="Henrissat B."/>
            <person name="Grigoriev I.V."/>
            <person name="Spatafora J.W."/>
            <person name="Aime M.C."/>
        </authorList>
    </citation>
    <scope>NUCLEOTIDE SEQUENCE [LARGE SCALE GENOMIC DNA]</scope>
    <source>
        <strain evidence="1 2">MCA 4718</strain>
    </source>
</reference>
<dbReference type="AlphaFoldDB" id="A0A316U937"/>
<dbReference type="Proteomes" id="UP000245942">
    <property type="component" value="Unassembled WGS sequence"/>
</dbReference>
<sequence length="376" mass="41126">MAERVNKRDVSPIVDSVQLGAGSTLHGGQNYTGYKNPISAGFTKDPHYAAFSAFDFHSLNLGVHQELIELDLFNYIIAKFSVQEFADAGLSEDDIHLLRFFAQQEVGHAVVLSNLLGAKAPKTCKYSYPFNTVREALLFCEELTRWGESGVYGFLPSLDNSANAQILLQSIATEARQQYTFRQWLGVNSVDIWFEAGTPQAWAWTLLSPYIVECPSHNIPVAFSIFPKLTVQNQPDLIAVGKAAGGPAIASNTTALSAAGRQVFFEWDAPGKTQGPYGEKTEILADDKTPRYVAWLQSYNVTYSDLENVTKTSDGKYKGYTYQPGGLIYPHNSSTQGVINGTMFTAITNSNSMYTPLNLTLINGATIAGPAIYQAG</sequence>
<dbReference type="InterPro" id="IPR039254">
    <property type="entry name" value="Rds1"/>
</dbReference>
<dbReference type="OrthoDB" id="2098436at2759"/>
<keyword evidence="2" id="KW-1185">Reference proteome</keyword>
<dbReference type="STRING" id="1684307.A0A316U937"/>
<dbReference type="PANTHER" id="PTHR38705:SF1">
    <property type="entry name" value="PROTEIN RDS1"/>
    <property type="match status" value="1"/>
</dbReference>
<name>A0A316U937_9BASI</name>
<organism evidence="1 2">
    <name type="scientific">Pseudomicrostroma glucosiphilum</name>
    <dbReference type="NCBI Taxonomy" id="1684307"/>
    <lineage>
        <taxon>Eukaryota</taxon>
        <taxon>Fungi</taxon>
        <taxon>Dikarya</taxon>
        <taxon>Basidiomycota</taxon>
        <taxon>Ustilaginomycotina</taxon>
        <taxon>Exobasidiomycetes</taxon>
        <taxon>Microstromatales</taxon>
        <taxon>Microstromatales incertae sedis</taxon>
        <taxon>Pseudomicrostroma</taxon>
    </lineage>
</organism>
<proteinExistence type="predicted"/>
<evidence type="ECO:0000313" key="1">
    <source>
        <dbReference type="EMBL" id="PWN21777.1"/>
    </source>
</evidence>